<organism evidence="1 2">
    <name type="scientific">Variovorax paradoxus</name>
    <dbReference type="NCBI Taxonomy" id="34073"/>
    <lineage>
        <taxon>Bacteria</taxon>
        <taxon>Pseudomonadati</taxon>
        <taxon>Pseudomonadota</taxon>
        <taxon>Betaproteobacteria</taxon>
        <taxon>Burkholderiales</taxon>
        <taxon>Comamonadaceae</taxon>
        <taxon>Variovorax</taxon>
    </lineage>
</organism>
<evidence type="ECO:0000313" key="2">
    <source>
        <dbReference type="Proteomes" id="UP000326780"/>
    </source>
</evidence>
<protein>
    <submittedName>
        <fullName evidence="1">Uncharacterized protein</fullName>
    </submittedName>
</protein>
<accession>A0A5Q0M536</accession>
<dbReference type="AlphaFoldDB" id="A0A5Q0M536"/>
<proteinExistence type="predicted"/>
<dbReference type="Proteomes" id="UP000326780">
    <property type="component" value="Chromosome"/>
</dbReference>
<evidence type="ECO:0000313" key="1">
    <source>
        <dbReference type="EMBL" id="QFZ84599.1"/>
    </source>
</evidence>
<reference evidence="1 2" key="1">
    <citation type="submission" date="2019-10" db="EMBL/GenBank/DDBJ databases">
        <title>Complete genome sequence of Variovorax paradoxus 5C-2.</title>
        <authorList>
            <person name="Gogoleva N.E."/>
            <person name="Balkin A.S."/>
        </authorList>
    </citation>
    <scope>NUCLEOTIDE SEQUENCE [LARGE SCALE GENOMIC DNA]</scope>
    <source>
        <strain evidence="1 2">5C-2</strain>
    </source>
</reference>
<dbReference type="EMBL" id="CP045644">
    <property type="protein sequence ID" value="QFZ84599.1"/>
    <property type="molecule type" value="Genomic_DNA"/>
</dbReference>
<name>A0A5Q0M536_VARPD</name>
<dbReference type="RefSeq" id="WP_153283220.1">
    <property type="nucleotide sequence ID" value="NZ_CP045644.1"/>
</dbReference>
<gene>
    <name evidence="1" type="ORF">GFK26_18395</name>
</gene>
<sequence length="157" mass="17243">MTGPVSAAPSWQESTLQWIKENCPQYLGGRGSPAQKLASAFRKASYLLAEAGHDRKLHDAIIASEIGIWDLARHNSFRAWVEAGGYVAPAHIPTPSAKPGKVPPVVIETPYGPELIQLEDSDDEMLGKLTPPAQHTQTLEEAVAEEEMRRDDRYGAW</sequence>